<dbReference type="EMBL" id="RCTF01000005">
    <property type="protein sequence ID" value="RLP79550.1"/>
    <property type="molecule type" value="Genomic_DNA"/>
</dbReference>
<gene>
    <name evidence="2" type="ORF">D9R14_07760</name>
</gene>
<accession>A0A3L7AIK3</accession>
<evidence type="ECO:0000313" key="2">
    <source>
        <dbReference type="EMBL" id="RLP79550.1"/>
    </source>
</evidence>
<feature type="region of interest" description="Disordered" evidence="1">
    <location>
        <begin position="53"/>
        <end position="80"/>
    </location>
</feature>
<name>A0A3L7AIK3_9HYPH</name>
<evidence type="ECO:0000256" key="1">
    <source>
        <dbReference type="SAM" id="MobiDB-lite"/>
    </source>
</evidence>
<evidence type="ECO:0000313" key="3">
    <source>
        <dbReference type="Proteomes" id="UP000269692"/>
    </source>
</evidence>
<sequence length="108" mass="12062">MKNARAYRQLWRVVDGAVRDALESHPDYLTRKGQVSARMSITKRVTGAIMGYVEQSTQGRSGRAVPAAETGHGASHPPRPWKVLQGAFSRLWRGSARQGRTIHLQEPR</sequence>
<comment type="caution">
    <text evidence="2">The sequence shown here is derived from an EMBL/GenBank/DDBJ whole genome shotgun (WGS) entry which is preliminary data.</text>
</comment>
<proteinExistence type="predicted"/>
<keyword evidence="3" id="KW-1185">Reference proteome</keyword>
<protein>
    <submittedName>
        <fullName evidence="2">Uncharacterized protein</fullName>
    </submittedName>
</protein>
<organism evidence="2 3">
    <name type="scientific">Xanthobacter tagetidis</name>
    <dbReference type="NCBI Taxonomy" id="60216"/>
    <lineage>
        <taxon>Bacteria</taxon>
        <taxon>Pseudomonadati</taxon>
        <taxon>Pseudomonadota</taxon>
        <taxon>Alphaproteobacteria</taxon>
        <taxon>Hyphomicrobiales</taxon>
        <taxon>Xanthobacteraceae</taxon>
        <taxon>Xanthobacter</taxon>
    </lineage>
</organism>
<dbReference type="AlphaFoldDB" id="A0A3L7AIK3"/>
<reference evidence="2 3" key="1">
    <citation type="submission" date="2018-10" db="EMBL/GenBank/DDBJ databases">
        <title>Xanthobacter tagetidis genome sequencing and assembly.</title>
        <authorList>
            <person name="Maclea K.S."/>
            <person name="Goen A.E."/>
            <person name="Fatima S.A."/>
        </authorList>
    </citation>
    <scope>NUCLEOTIDE SEQUENCE [LARGE SCALE GENOMIC DNA]</scope>
    <source>
        <strain evidence="2 3">ATCC 700314</strain>
    </source>
</reference>
<dbReference type="RefSeq" id="WP_121622760.1">
    <property type="nucleotide sequence ID" value="NZ_JACIIW010000001.1"/>
</dbReference>
<dbReference type="OrthoDB" id="8482080at2"/>
<dbReference type="Proteomes" id="UP000269692">
    <property type="component" value="Unassembled WGS sequence"/>
</dbReference>